<dbReference type="PhylomeDB" id="E9HQW6"/>
<feature type="compositionally biased region" description="Polar residues" evidence="1">
    <location>
        <begin position="49"/>
        <end position="70"/>
    </location>
</feature>
<dbReference type="HOGENOM" id="CLU_2040407_0_0_1"/>
<evidence type="ECO:0000256" key="1">
    <source>
        <dbReference type="SAM" id="MobiDB-lite"/>
    </source>
</evidence>
<organism evidence="2 3">
    <name type="scientific">Daphnia pulex</name>
    <name type="common">Water flea</name>
    <dbReference type="NCBI Taxonomy" id="6669"/>
    <lineage>
        <taxon>Eukaryota</taxon>
        <taxon>Metazoa</taxon>
        <taxon>Ecdysozoa</taxon>
        <taxon>Arthropoda</taxon>
        <taxon>Crustacea</taxon>
        <taxon>Branchiopoda</taxon>
        <taxon>Diplostraca</taxon>
        <taxon>Cladocera</taxon>
        <taxon>Anomopoda</taxon>
        <taxon>Daphniidae</taxon>
        <taxon>Daphnia</taxon>
    </lineage>
</organism>
<sequence length="121" mass="13590">MESDDEEETVDPRRKLPSKMQKKTTPNKSFKGGNSSRIPLPPTGLLPSKRSNLSSKATQQGNAAFSSGTSGSVLFRRFSGCIFKYHVYFQRSWSKNNRKQEQSKLALNKGVERAYSFVLTP</sequence>
<evidence type="ECO:0000313" key="2">
    <source>
        <dbReference type="EMBL" id="EFX65849.1"/>
    </source>
</evidence>
<reference evidence="2 3" key="1">
    <citation type="journal article" date="2011" name="Science">
        <title>The ecoresponsive genome of Daphnia pulex.</title>
        <authorList>
            <person name="Colbourne J.K."/>
            <person name="Pfrender M.E."/>
            <person name="Gilbert D."/>
            <person name="Thomas W.K."/>
            <person name="Tucker A."/>
            <person name="Oakley T.H."/>
            <person name="Tokishita S."/>
            <person name="Aerts A."/>
            <person name="Arnold G.J."/>
            <person name="Basu M.K."/>
            <person name="Bauer D.J."/>
            <person name="Caceres C.E."/>
            <person name="Carmel L."/>
            <person name="Casola C."/>
            <person name="Choi J.H."/>
            <person name="Detter J.C."/>
            <person name="Dong Q."/>
            <person name="Dusheyko S."/>
            <person name="Eads B.D."/>
            <person name="Frohlich T."/>
            <person name="Geiler-Samerotte K.A."/>
            <person name="Gerlach D."/>
            <person name="Hatcher P."/>
            <person name="Jogdeo S."/>
            <person name="Krijgsveld J."/>
            <person name="Kriventseva E.V."/>
            <person name="Kultz D."/>
            <person name="Laforsch C."/>
            <person name="Lindquist E."/>
            <person name="Lopez J."/>
            <person name="Manak J.R."/>
            <person name="Muller J."/>
            <person name="Pangilinan J."/>
            <person name="Patwardhan R.P."/>
            <person name="Pitluck S."/>
            <person name="Pritham E.J."/>
            <person name="Rechtsteiner A."/>
            <person name="Rho M."/>
            <person name="Rogozin I.B."/>
            <person name="Sakarya O."/>
            <person name="Salamov A."/>
            <person name="Schaack S."/>
            <person name="Shapiro H."/>
            <person name="Shiga Y."/>
            <person name="Skalitzky C."/>
            <person name="Smith Z."/>
            <person name="Souvorov A."/>
            <person name="Sung W."/>
            <person name="Tang Z."/>
            <person name="Tsuchiya D."/>
            <person name="Tu H."/>
            <person name="Vos H."/>
            <person name="Wang M."/>
            <person name="Wolf Y.I."/>
            <person name="Yamagata H."/>
            <person name="Yamada T."/>
            <person name="Ye Y."/>
            <person name="Shaw J.R."/>
            <person name="Andrews J."/>
            <person name="Crease T.J."/>
            <person name="Tang H."/>
            <person name="Lucas S.M."/>
            <person name="Robertson H.M."/>
            <person name="Bork P."/>
            <person name="Koonin E.V."/>
            <person name="Zdobnov E.M."/>
            <person name="Grigoriev I.V."/>
            <person name="Lynch M."/>
            <person name="Boore J.L."/>
        </authorList>
    </citation>
    <scope>NUCLEOTIDE SEQUENCE [LARGE SCALE GENOMIC DNA]</scope>
</reference>
<dbReference type="KEGG" id="dpx:DAPPUDRAFT_116895"/>
<dbReference type="AlphaFoldDB" id="E9HQW6"/>
<feature type="region of interest" description="Disordered" evidence="1">
    <location>
        <begin position="1"/>
        <end position="70"/>
    </location>
</feature>
<dbReference type="Proteomes" id="UP000000305">
    <property type="component" value="Unassembled WGS sequence"/>
</dbReference>
<accession>E9HQW6</accession>
<feature type="compositionally biased region" description="Polar residues" evidence="1">
    <location>
        <begin position="23"/>
        <end position="37"/>
    </location>
</feature>
<evidence type="ECO:0000313" key="3">
    <source>
        <dbReference type="Proteomes" id="UP000000305"/>
    </source>
</evidence>
<name>E9HQW6_DAPPU</name>
<dbReference type="InParanoid" id="E9HQW6"/>
<dbReference type="EMBL" id="GL732727">
    <property type="protein sequence ID" value="EFX65849.1"/>
    <property type="molecule type" value="Genomic_DNA"/>
</dbReference>
<keyword evidence="3" id="KW-1185">Reference proteome</keyword>
<gene>
    <name evidence="2" type="ORF">DAPPUDRAFT_116895</name>
</gene>
<protein>
    <submittedName>
        <fullName evidence="2">Uncharacterized protein</fullName>
    </submittedName>
</protein>
<proteinExistence type="predicted"/>